<sequence>MRIKISIKVFITLLVLTMGLMLVAQPQGALAAEKFKLVFQATWPSGLTLYENFKFFTER</sequence>
<evidence type="ECO:0000313" key="1">
    <source>
        <dbReference type="EMBL" id="KKK83051.1"/>
    </source>
</evidence>
<feature type="non-terminal residue" evidence="1">
    <location>
        <position position="59"/>
    </location>
</feature>
<organism evidence="1">
    <name type="scientific">marine sediment metagenome</name>
    <dbReference type="NCBI Taxonomy" id="412755"/>
    <lineage>
        <taxon>unclassified sequences</taxon>
        <taxon>metagenomes</taxon>
        <taxon>ecological metagenomes</taxon>
    </lineage>
</organism>
<gene>
    <name evidence="1" type="ORF">LCGC14_2797270</name>
</gene>
<dbReference type="EMBL" id="LAZR01052400">
    <property type="protein sequence ID" value="KKK83051.1"/>
    <property type="molecule type" value="Genomic_DNA"/>
</dbReference>
<comment type="caution">
    <text evidence="1">The sequence shown here is derived from an EMBL/GenBank/DDBJ whole genome shotgun (WGS) entry which is preliminary data.</text>
</comment>
<accession>A0A0F9BF67</accession>
<proteinExistence type="predicted"/>
<name>A0A0F9BF67_9ZZZZ</name>
<protein>
    <submittedName>
        <fullName evidence="1">Uncharacterized protein</fullName>
    </submittedName>
</protein>
<reference evidence="1" key="1">
    <citation type="journal article" date="2015" name="Nature">
        <title>Complex archaea that bridge the gap between prokaryotes and eukaryotes.</title>
        <authorList>
            <person name="Spang A."/>
            <person name="Saw J.H."/>
            <person name="Jorgensen S.L."/>
            <person name="Zaremba-Niedzwiedzka K."/>
            <person name="Martijn J."/>
            <person name="Lind A.E."/>
            <person name="van Eijk R."/>
            <person name="Schleper C."/>
            <person name="Guy L."/>
            <person name="Ettema T.J."/>
        </authorList>
    </citation>
    <scope>NUCLEOTIDE SEQUENCE</scope>
</reference>
<dbReference type="AlphaFoldDB" id="A0A0F9BF67"/>